<dbReference type="InterPro" id="IPR001841">
    <property type="entry name" value="Znf_RING"/>
</dbReference>
<evidence type="ECO:0000256" key="1">
    <source>
        <dbReference type="ARBA" id="ARBA00000900"/>
    </source>
</evidence>
<dbReference type="GO" id="GO:0072344">
    <property type="term" value="P:rescue of stalled ribosome"/>
    <property type="evidence" value="ECO:0000318"/>
    <property type="project" value="GO_Central"/>
</dbReference>
<dbReference type="InterPro" id="IPR056437">
    <property type="entry name" value="Znf-C2H2_ZNF598/HEL2"/>
</dbReference>
<dbReference type="CDD" id="cd16615">
    <property type="entry name" value="RING-HC_ZNF598"/>
    <property type="match status" value="1"/>
</dbReference>
<feature type="compositionally biased region" description="Polar residues" evidence="13">
    <location>
        <begin position="1"/>
        <end position="14"/>
    </location>
</feature>
<dbReference type="GO" id="GO:0016567">
    <property type="term" value="P:protein ubiquitination"/>
    <property type="evidence" value="ECO:0000318"/>
    <property type="project" value="GO_Central"/>
</dbReference>
<dbReference type="SUPFAM" id="SSF57850">
    <property type="entry name" value="RING/U-box"/>
    <property type="match status" value="1"/>
</dbReference>
<protein>
    <recommendedName>
        <fullName evidence="4">RING-type E3 ubiquitin transferase</fullName>
        <ecNumber evidence="4">2.3.2.27</ecNumber>
    </recommendedName>
</protein>
<dbReference type="InterPro" id="IPR044288">
    <property type="entry name" value="ZNF598/HEL2"/>
</dbReference>
<keyword evidence="10" id="KW-0862">Zinc</keyword>
<evidence type="ECO:0000256" key="3">
    <source>
        <dbReference type="ARBA" id="ARBA00004906"/>
    </source>
</evidence>
<evidence type="ECO:0000256" key="8">
    <source>
        <dbReference type="ARBA" id="ARBA00022723"/>
    </source>
</evidence>
<evidence type="ECO:0000256" key="12">
    <source>
        <dbReference type="PROSITE-ProRule" id="PRU00175"/>
    </source>
</evidence>
<dbReference type="Proteomes" id="UP000000559">
    <property type="component" value="Chromosome 6"/>
</dbReference>
<evidence type="ECO:0000256" key="7">
    <source>
        <dbReference type="ARBA" id="ARBA00022679"/>
    </source>
</evidence>
<dbReference type="PANTHER" id="PTHR22938">
    <property type="entry name" value="ZINC FINGER PROTEIN 598"/>
    <property type="match status" value="1"/>
</dbReference>
<sequence>MSTTQDSKKTTGTYKRSRVSRGGKQQNTAFRGSGGAEPRKGYKKNSNFDENSPSITTTTTIKQQIEEIPEDEQCIICAERIKYAALTPCNHTTCHKCTFRQRSLYERNTCLICRSENDKIIITELIDKDYDEISADQITGFDEKYRIEFTQDYVQKDTLALLENTCSICRQQQTFPEFKQLIDHAKEIHGKYYCLICSKFKKAFIPELPLYSYKQLQRHQSEGDGNGNGTGTGNDTETGFKGHPECKHCHGKRFYSEDELNVHIRDRHERCHICDQSNPKTADYYKNYDNLYIHFTKAHYVCSVASCIEKRFVVFRDDLDLTAHMLKEHGGITGSNNRVIIGSNSHHHFSQLSTFNEGNSRRSNNDRWMGEDDDILQQSPEIKRKRFEERAKHYLNYNQTKVEEFQSLNNNFKNKNINAKELLSIYQRDLFIHQTQEELNILIKEFSEFFPPNSDLHKDLISVIKDNVLEVDNTSLPRESFPVLGGLKSNGNINMNSNWVNNNNNNNNNNTTRRTNSPSTINEKFPALAKPTKKNFVNPNSQPIRYTTILKPQPKKKAILMNISQTSNSDYTPNYLNNINNRTSSSSSSSPSMPILGNGSSSGAGGGGGGGFTSSGSSSFASSRNSSSTALDDKKFPTLQKKKQIKKVIIPRVNEVKVADPNSWGKKQSQPSITPNINNDLDGIEIIDKRKQKMKRKQEKLLFSNAI</sequence>
<dbReference type="InterPro" id="IPR013087">
    <property type="entry name" value="Znf_C2H2_type"/>
</dbReference>
<dbReference type="RefSeq" id="XP_716756.2">
    <property type="nucleotide sequence ID" value="XM_711663.2"/>
</dbReference>
<reference evidence="16 17" key="1">
    <citation type="journal article" date="2004" name="Proc. Natl. Acad. Sci. U.S.A.">
        <title>The diploid genome sequence of Candida albicans.</title>
        <authorList>
            <person name="Jones T."/>
            <person name="Federspiel N.A."/>
            <person name="Chibana H."/>
            <person name="Dungan J."/>
            <person name="Kalman S."/>
            <person name="Magee B.B."/>
            <person name="Newport G."/>
            <person name="Thorstenson Y.R."/>
            <person name="Agabian N."/>
            <person name="Magee P.T."/>
            <person name="Davis R.W."/>
            <person name="Scherer S."/>
        </authorList>
    </citation>
    <scope>NUCLEOTIDE SEQUENCE [LARGE SCALE GENOMIC DNA]</scope>
    <source>
        <strain evidence="17">SC5314 / ATCC MYA-2876</strain>
    </source>
</reference>
<evidence type="ECO:0000256" key="6">
    <source>
        <dbReference type="ARBA" id="ARBA00022553"/>
    </source>
</evidence>
<feature type="region of interest" description="Disordered" evidence="13">
    <location>
        <begin position="502"/>
        <end position="522"/>
    </location>
</feature>
<comment type="catalytic activity">
    <reaction evidence="1">
        <text>S-ubiquitinyl-[E2 ubiquitin-conjugating enzyme]-L-cysteine + [acceptor protein]-L-lysine = [E2 ubiquitin-conjugating enzyme]-L-cysteine + N(6)-ubiquitinyl-[acceptor protein]-L-lysine.</text>
        <dbReference type="EC" id="2.3.2.27"/>
    </reaction>
</comment>
<dbReference type="STRING" id="237561.A0A1D8PPK7"/>
<comment type="subcellular location">
    <subcellularLocation>
        <location evidence="2">Cytoplasm</location>
    </subcellularLocation>
</comment>
<evidence type="ECO:0000259" key="14">
    <source>
        <dbReference type="PROSITE" id="PS50089"/>
    </source>
</evidence>
<gene>
    <name evidence="16" type="ordered locus">CAALFM_C601350WA</name>
    <name evidence="15" type="ordered locus">orf19.10953</name>
</gene>
<dbReference type="GO" id="GO:0008270">
    <property type="term" value="F:zinc ion binding"/>
    <property type="evidence" value="ECO:0007669"/>
    <property type="project" value="UniProtKB-KW"/>
</dbReference>
<comment type="pathway">
    <text evidence="3">Protein modification; protein ubiquitination.</text>
</comment>
<name>A0A1D8PPK7_CANAL</name>
<dbReference type="KEGG" id="cal:CAALFM_C601350WA"/>
<dbReference type="OrthoDB" id="3838338at2759"/>
<dbReference type="Pfam" id="PF23230">
    <property type="entry name" value="zf-C2H2_13"/>
    <property type="match status" value="1"/>
</dbReference>
<feature type="compositionally biased region" description="Polar residues" evidence="13">
    <location>
        <begin position="44"/>
        <end position="54"/>
    </location>
</feature>
<dbReference type="Gene3D" id="3.30.40.10">
    <property type="entry name" value="Zinc/RING finger domain, C3HC4 (zinc finger)"/>
    <property type="match status" value="1"/>
</dbReference>
<dbReference type="AlphaFoldDB" id="A0A1D8PPK7"/>
<dbReference type="EMBL" id="CP017628">
    <property type="protein sequence ID" value="AOW30076.1"/>
    <property type="molecule type" value="Genomic_DNA"/>
</dbReference>
<evidence type="ECO:0000313" key="16">
    <source>
        <dbReference type="EMBL" id="AOW30076.1"/>
    </source>
</evidence>
<reference evidence="16 17" key="3">
    <citation type="journal article" date="2013" name="Genome Biol.">
        <title>Assembly of a phased diploid Candida albicans genome facilitates allele-specific measurements and provides a simple model for repeat and indel structure.</title>
        <authorList>
            <person name="Muzzey D."/>
            <person name="Schwartz K."/>
            <person name="Weissman J.S."/>
            <person name="Sherlock G."/>
        </authorList>
    </citation>
    <scope>NUCLEOTIDE SEQUENCE [LARGE SCALE GENOMIC DNA]</scope>
    <source>
        <strain evidence="17">SC5314 / ATCC MYA-2876</strain>
    </source>
</reference>
<feature type="region of interest" description="Disordered" evidence="13">
    <location>
        <begin position="570"/>
        <end position="635"/>
    </location>
</feature>
<evidence type="ECO:0000256" key="5">
    <source>
        <dbReference type="ARBA" id="ARBA00022490"/>
    </source>
</evidence>
<keyword evidence="17" id="KW-1185">Reference proteome</keyword>
<dbReference type="PANTHER" id="PTHR22938:SF0">
    <property type="entry name" value="E3 UBIQUITIN-PROTEIN LIGASE ZNF598"/>
    <property type="match status" value="1"/>
</dbReference>
<evidence type="ECO:0000256" key="11">
    <source>
        <dbReference type="ARBA" id="ARBA00035113"/>
    </source>
</evidence>
<evidence type="ECO:0000313" key="15">
    <source>
        <dbReference type="CGD" id="CAL0000200284"/>
    </source>
</evidence>
<dbReference type="CGD" id="CAL0000200284">
    <property type="gene designation" value="orf19.10953"/>
</dbReference>
<keyword evidence="6" id="KW-0597">Phosphoprotein</keyword>
<comment type="similarity">
    <text evidence="11">Belongs to the ZNF598/HEL2 family.</text>
</comment>
<dbReference type="InParanoid" id="A0A1D8PPK7"/>
<dbReference type="InterPro" id="IPR041888">
    <property type="entry name" value="RING-HC_ZNF598/HEL2"/>
</dbReference>
<feature type="compositionally biased region" description="Low complexity" evidence="13">
    <location>
        <begin position="584"/>
        <end position="599"/>
    </location>
</feature>
<keyword evidence="8" id="KW-0479">Metal-binding</keyword>
<feature type="compositionally biased region" description="Low complexity" evidence="13">
    <location>
        <begin position="614"/>
        <end position="629"/>
    </location>
</feature>
<dbReference type="GO" id="GO:0061630">
    <property type="term" value="F:ubiquitin protein ligase activity"/>
    <property type="evidence" value="ECO:0000318"/>
    <property type="project" value="GO_Central"/>
</dbReference>
<dbReference type="Pfam" id="PF23202">
    <property type="entry name" value="PAH_ZNF598"/>
    <property type="match status" value="1"/>
</dbReference>
<dbReference type="Pfam" id="PF25447">
    <property type="entry name" value="RING_ZNF598"/>
    <property type="match status" value="1"/>
</dbReference>
<evidence type="ECO:0000256" key="2">
    <source>
        <dbReference type="ARBA" id="ARBA00004496"/>
    </source>
</evidence>
<dbReference type="EC" id="2.3.2.27" evidence="4"/>
<dbReference type="SMART" id="SM00355">
    <property type="entry name" value="ZnF_C2H2"/>
    <property type="match status" value="4"/>
</dbReference>
<organism evidence="16 17">
    <name type="scientific">Candida albicans (strain SC5314 / ATCC MYA-2876)</name>
    <name type="common">Yeast</name>
    <dbReference type="NCBI Taxonomy" id="237561"/>
    <lineage>
        <taxon>Eukaryota</taxon>
        <taxon>Fungi</taxon>
        <taxon>Dikarya</taxon>
        <taxon>Ascomycota</taxon>
        <taxon>Saccharomycotina</taxon>
        <taxon>Pichiomycetes</taxon>
        <taxon>Debaryomycetaceae</taxon>
        <taxon>Candida/Lodderomyces clade</taxon>
        <taxon>Candida</taxon>
    </lineage>
</organism>
<dbReference type="InterPro" id="IPR013083">
    <property type="entry name" value="Znf_RING/FYVE/PHD"/>
</dbReference>
<proteinExistence type="inferred from homology"/>
<feature type="region of interest" description="Disordered" evidence="13">
    <location>
        <begin position="1"/>
        <end position="60"/>
    </location>
</feature>
<reference evidence="16 17" key="2">
    <citation type="journal article" date="2007" name="Genome Biol.">
        <title>Assembly of the Candida albicans genome into sixteen supercontigs aligned on the eight chromosomes.</title>
        <authorList>
            <person name="van het Hoog M."/>
            <person name="Rast T.J."/>
            <person name="Martchenko M."/>
            <person name="Grindle S."/>
            <person name="Dignard D."/>
            <person name="Hogues H."/>
            <person name="Cuomo C."/>
            <person name="Berriman M."/>
            <person name="Scherer S."/>
            <person name="Magee B.B."/>
            <person name="Whiteway M."/>
            <person name="Chibana H."/>
            <person name="Nantel A."/>
            <person name="Magee P.T."/>
        </authorList>
    </citation>
    <scope>GENOME REANNOTATION</scope>
    <source>
        <strain evidence="17">SC5314 / ATCC MYA-2876</strain>
    </source>
</reference>
<keyword evidence="9 12" id="KW-0863">Zinc-finger</keyword>
<evidence type="ECO:0000256" key="4">
    <source>
        <dbReference type="ARBA" id="ARBA00012483"/>
    </source>
</evidence>
<keyword evidence="5" id="KW-0963">Cytoplasm</keyword>
<evidence type="ECO:0000256" key="13">
    <source>
        <dbReference type="SAM" id="MobiDB-lite"/>
    </source>
</evidence>
<feature type="domain" description="RING-type" evidence="14">
    <location>
        <begin position="74"/>
        <end position="114"/>
    </location>
</feature>
<evidence type="ECO:0000256" key="10">
    <source>
        <dbReference type="ARBA" id="ARBA00022833"/>
    </source>
</evidence>
<evidence type="ECO:0000256" key="9">
    <source>
        <dbReference type="ARBA" id="ARBA00022771"/>
    </source>
</evidence>
<dbReference type="GO" id="GO:0005737">
    <property type="term" value="C:cytoplasm"/>
    <property type="evidence" value="ECO:0007669"/>
    <property type="project" value="UniProtKB-SubCell"/>
</dbReference>
<accession>A0A1D8PPK7</accession>
<dbReference type="InterPro" id="IPR057634">
    <property type="entry name" value="PAH_ZNF598/HEL2"/>
</dbReference>
<dbReference type="FunCoup" id="A0A1D8PPK7">
    <property type="interactions" value="86"/>
</dbReference>
<dbReference type="GeneID" id="3641642"/>
<dbReference type="VEuPathDB" id="FungiDB:C6_01350W_A"/>
<feature type="compositionally biased region" description="Polar residues" evidence="13">
    <location>
        <begin position="570"/>
        <end position="583"/>
    </location>
</feature>
<dbReference type="PROSITE" id="PS50089">
    <property type="entry name" value="ZF_RING_2"/>
    <property type="match status" value="1"/>
</dbReference>
<dbReference type="GO" id="GO:0043022">
    <property type="term" value="F:ribosome binding"/>
    <property type="evidence" value="ECO:0000318"/>
    <property type="project" value="GO_Central"/>
</dbReference>
<keyword evidence="7" id="KW-0808">Transferase</keyword>
<feature type="compositionally biased region" description="Gly residues" evidence="13">
    <location>
        <begin position="600"/>
        <end position="613"/>
    </location>
</feature>
<evidence type="ECO:0000313" key="17">
    <source>
        <dbReference type="Proteomes" id="UP000000559"/>
    </source>
</evidence>